<dbReference type="InterPro" id="IPR011044">
    <property type="entry name" value="Quino_amine_DH_bsu"/>
</dbReference>
<accession>A0A8J6E1F7</accession>
<evidence type="ECO:0000259" key="3">
    <source>
        <dbReference type="PROSITE" id="PS50089"/>
    </source>
</evidence>
<reference evidence="4" key="1">
    <citation type="submission" date="2021-05" db="EMBL/GenBank/DDBJ databases">
        <title>A free-living protist that lacks canonical eukaryotic 1 DNA replication and segregation systems.</title>
        <authorList>
            <person name="Salas-Leiva D.E."/>
            <person name="Tromer E.C."/>
            <person name="Curtis B.A."/>
            <person name="Jerlstrom-Hultqvist J."/>
            <person name="Kolisko M."/>
            <person name="Yi Z."/>
            <person name="Salas-Leiva J.S."/>
            <person name="Gallot-Lavallee L."/>
            <person name="Kops G.J.P.L."/>
            <person name="Archibald J.M."/>
            <person name="Simpson A.G.B."/>
            <person name="Roger A.J."/>
        </authorList>
    </citation>
    <scope>NUCLEOTIDE SEQUENCE</scope>
    <source>
        <strain evidence="4">BICM</strain>
    </source>
</reference>
<feature type="coiled-coil region" evidence="2">
    <location>
        <begin position="107"/>
        <end position="138"/>
    </location>
</feature>
<dbReference type="InterPro" id="IPR015943">
    <property type="entry name" value="WD40/YVTN_repeat-like_dom_sf"/>
</dbReference>
<dbReference type="InterPro" id="IPR001841">
    <property type="entry name" value="Znf_RING"/>
</dbReference>
<proteinExistence type="predicted"/>
<organism evidence="4 5">
    <name type="scientific">Carpediemonas membranifera</name>
    <dbReference type="NCBI Taxonomy" id="201153"/>
    <lineage>
        <taxon>Eukaryota</taxon>
        <taxon>Metamonada</taxon>
        <taxon>Carpediemonas-like organisms</taxon>
        <taxon>Carpediemonas</taxon>
    </lineage>
</organism>
<dbReference type="AlphaFoldDB" id="A0A8J6E1F7"/>
<dbReference type="Proteomes" id="UP000717585">
    <property type="component" value="Unassembled WGS sequence"/>
</dbReference>
<keyword evidence="1" id="KW-0479">Metal-binding</keyword>
<comment type="caution">
    <text evidence="4">The sequence shown here is derived from an EMBL/GenBank/DDBJ whole genome shotgun (WGS) entry which is preliminary data.</text>
</comment>
<evidence type="ECO:0000256" key="2">
    <source>
        <dbReference type="SAM" id="Coils"/>
    </source>
</evidence>
<dbReference type="InterPro" id="IPR013083">
    <property type="entry name" value="Znf_RING/FYVE/PHD"/>
</dbReference>
<protein>
    <submittedName>
        <fullName evidence="4">Ring finger domain</fullName>
    </submittedName>
</protein>
<dbReference type="PROSITE" id="PS50089">
    <property type="entry name" value="ZF_RING_2"/>
    <property type="match status" value="1"/>
</dbReference>
<evidence type="ECO:0000256" key="1">
    <source>
        <dbReference type="PROSITE-ProRule" id="PRU00175"/>
    </source>
</evidence>
<dbReference type="Gene3D" id="2.130.10.10">
    <property type="entry name" value="YVTN repeat-like/Quinoprotein amine dehydrogenase"/>
    <property type="match status" value="1"/>
</dbReference>
<evidence type="ECO:0000313" key="4">
    <source>
        <dbReference type="EMBL" id="KAG9396294.1"/>
    </source>
</evidence>
<dbReference type="OrthoDB" id="8062037at2759"/>
<dbReference type="SUPFAM" id="SSF57850">
    <property type="entry name" value="RING/U-box"/>
    <property type="match status" value="1"/>
</dbReference>
<dbReference type="SUPFAM" id="SSF50969">
    <property type="entry name" value="YVTN repeat-like/Quinoprotein amine dehydrogenase"/>
    <property type="match status" value="1"/>
</dbReference>
<sequence>MDVENATVPIDKLFCRITMEPLSHENNPVITRCGHAFAKDALHTWLNVGRSITTCPVCRTVLDESRDVFPVYFDTTYEDQSDKIETSNVNGMLDTIKHQYGSIRMNLKRATTELEETRAANEAILRKYNRLIAQMEQKQSPMDGLHFFQNDNTQTCTIPTDIGTISSLAFGPESLAIAGEKTLLRYNPRSWNKLSTTNFEHRTVSLAVDRRTGLTAAGLEDGNISLIDRKGDVVSALACSKGTPTIGDYPGYPSDAVGALNMPGKDDIIAGVDGGSVVHFCLETGQQIGLYGSNLGPIMGLGSNPMGEVFVSSANLSYVHAIDLRSGKVEWKHKIPNMAIGLDLLADRHTVVIPTSIDEVIVMDTRASNRALRRGGSGLSVSAHPLLPSTWVSCGGKGVELHDCDEPRALASTGRRSAWSDDGRLLAIAEDGAVRISNGV</sequence>
<dbReference type="EMBL" id="JAHDYR010000006">
    <property type="protein sequence ID" value="KAG9396294.1"/>
    <property type="molecule type" value="Genomic_DNA"/>
</dbReference>
<gene>
    <name evidence="4" type="ORF">J8273_2025</name>
</gene>
<keyword evidence="1" id="KW-0863">Zinc-finger</keyword>
<keyword evidence="2" id="KW-0175">Coiled coil</keyword>
<dbReference type="Gene3D" id="3.30.40.10">
    <property type="entry name" value="Zinc/RING finger domain, C3HC4 (zinc finger)"/>
    <property type="match status" value="1"/>
</dbReference>
<keyword evidence="1" id="KW-0862">Zinc</keyword>
<feature type="domain" description="RING-type" evidence="3">
    <location>
        <begin position="15"/>
        <end position="59"/>
    </location>
</feature>
<evidence type="ECO:0000313" key="5">
    <source>
        <dbReference type="Proteomes" id="UP000717585"/>
    </source>
</evidence>
<name>A0A8J6E1F7_9EUKA</name>
<keyword evidence="5" id="KW-1185">Reference proteome</keyword>
<dbReference type="GO" id="GO:0008270">
    <property type="term" value="F:zinc ion binding"/>
    <property type="evidence" value="ECO:0007669"/>
    <property type="project" value="UniProtKB-KW"/>
</dbReference>